<organism evidence="1 2">
    <name type="scientific">Scutellospora calospora</name>
    <dbReference type="NCBI Taxonomy" id="85575"/>
    <lineage>
        <taxon>Eukaryota</taxon>
        <taxon>Fungi</taxon>
        <taxon>Fungi incertae sedis</taxon>
        <taxon>Mucoromycota</taxon>
        <taxon>Glomeromycotina</taxon>
        <taxon>Glomeromycetes</taxon>
        <taxon>Diversisporales</taxon>
        <taxon>Gigasporaceae</taxon>
        <taxon>Scutellospora</taxon>
    </lineage>
</organism>
<proteinExistence type="predicted"/>
<dbReference type="Proteomes" id="UP000789860">
    <property type="component" value="Unassembled WGS sequence"/>
</dbReference>
<evidence type="ECO:0000313" key="1">
    <source>
        <dbReference type="EMBL" id="CAG8438638.1"/>
    </source>
</evidence>
<sequence>QKKPSNTITSAIWKEHQEAILRATVENKINESINKRKIEDVARNATSATAKACYAPSGYEIPKRPRIDYKNLDYNVNDDNDKENLEQSTSDTSPMQSTSKILSMQSTSETSPIEDYLKKFEEAYLELDLNNMWLLESGRKVEEVIYQFAINLPEESYLHSFIINDIDVATKSLFSNKKWKEITTSVAKDKPKLENSLVNLLKKYTVDDVEKLRDVLFESFIPNGCKYDRKHHFDLDFINEGWYKINMWSRVIDPAFDNHNIDLVHGEGMSHASSNRKNLTRATNDLKELSRKGDGVFRLRKDHLEFGVIEAGRK</sequence>
<feature type="non-terminal residue" evidence="1">
    <location>
        <position position="1"/>
    </location>
</feature>
<gene>
    <name evidence="1" type="ORF">SCALOS_LOCUS459</name>
</gene>
<protein>
    <submittedName>
        <fullName evidence="1">7854_t:CDS:1</fullName>
    </submittedName>
</protein>
<accession>A0ACA9JVR2</accession>
<dbReference type="EMBL" id="CAJVPM010000218">
    <property type="protein sequence ID" value="CAG8438638.1"/>
    <property type="molecule type" value="Genomic_DNA"/>
</dbReference>
<name>A0ACA9JVR2_9GLOM</name>
<keyword evidence="2" id="KW-1185">Reference proteome</keyword>
<comment type="caution">
    <text evidence="1">The sequence shown here is derived from an EMBL/GenBank/DDBJ whole genome shotgun (WGS) entry which is preliminary data.</text>
</comment>
<reference evidence="1" key="1">
    <citation type="submission" date="2021-06" db="EMBL/GenBank/DDBJ databases">
        <authorList>
            <person name="Kallberg Y."/>
            <person name="Tangrot J."/>
            <person name="Rosling A."/>
        </authorList>
    </citation>
    <scope>NUCLEOTIDE SEQUENCE</scope>
    <source>
        <strain evidence="1">AU212A</strain>
    </source>
</reference>
<evidence type="ECO:0000313" key="2">
    <source>
        <dbReference type="Proteomes" id="UP000789860"/>
    </source>
</evidence>